<dbReference type="AlphaFoldDB" id="A0A1X0RX06"/>
<organism evidence="2 3">
    <name type="scientific">Rhizopus microsporus</name>
    <dbReference type="NCBI Taxonomy" id="58291"/>
    <lineage>
        <taxon>Eukaryota</taxon>
        <taxon>Fungi</taxon>
        <taxon>Fungi incertae sedis</taxon>
        <taxon>Mucoromycota</taxon>
        <taxon>Mucoromycotina</taxon>
        <taxon>Mucoromycetes</taxon>
        <taxon>Mucorales</taxon>
        <taxon>Mucorineae</taxon>
        <taxon>Rhizopodaceae</taxon>
        <taxon>Rhizopus</taxon>
    </lineage>
</organism>
<name>A0A1X0RX06_RHIZD</name>
<dbReference type="EMBL" id="KV921380">
    <property type="protein sequence ID" value="ORE16593.1"/>
    <property type="molecule type" value="Genomic_DNA"/>
</dbReference>
<proteinExistence type="predicted"/>
<evidence type="ECO:0000313" key="2">
    <source>
        <dbReference type="EMBL" id="ORE16593.1"/>
    </source>
</evidence>
<feature type="compositionally biased region" description="Basic and acidic residues" evidence="1">
    <location>
        <begin position="76"/>
        <end position="85"/>
    </location>
</feature>
<feature type="region of interest" description="Disordered" evidence="1">
    <location>
        <begin position="68"/>
        <end position="99"/>
    </location>
</feature>
<gene>
    <name evidence="2" type="ORF">BCV71DRAFT_236510</name>
</gene>
<evidence type="ECO:0000256" key="1">
    <source>
        <dbReference type="SAM" id="MobiDB-lite"/>
    </source>
</evidence>
<dbReference type="VEuPathDB" id="FungiDB:BCV72DRAFT_338041"/>
<reference evidence="2 3" key="1">
    <citation type="journal article" date="2016" name="Proc. Natl. Acad. Sci. U.S.A.">
        <title>Lipid metabolic changes in an early divergent fungus govern the establishment of a mutualistic symbiosis with endobacteria.</title>
        <authorList>
            <person name="Lastovetsky O.A."/>
            <person name="Gaspar M.L."/>
            <person name="Mondo S.J."/>
            <person name="LaButti K.M."/>
            <person name="Sandor L."/>
            <person name="Grigoriev I.V."/>
            <person name="Henry S.A."/>
            <person name="Pawlowska T.E."/>
        </authorList>
    </citation>
    <scope>NUCLEOTIDE SEQUENCE [LARGE SCALE GENOMIC DNA]</scope>
    <source>
        <strain evidence="2 3">ATCC 11559</strain>
    </source>
</reference>
<protein>
    <submittedName>
        <fullName evidence="2">Uncharacterized protein</fullName>
    </submittedName>
</protein>
<accession>A0A1X0RX06</accession>
<sequence>MPLPKTTSIQRYILYLTYILQHMDALFNFYNFETAKLKWLNYIGSQKVIQESVNILLYGGKKYEEEQKKKRKKVRRPADVQEEHTLTIPRSERRRNKNRFEKGDRKKMPLVIFGDGLRNKDHIKFKGIRHGVSDNIYRQLMHREKLGGLLLLDINEYKTSKIIHSKQYPYRPVTLA</sequence>
<dbReference type="Proteomes" id="UP000242381">
    <property type="component" value="Unassembled WGS sequence"/>
</dbReference>
<evidence type="ECO:0000313" key="3">
    <source>
        <dbReference type="Proteomes" id="UP000242381"/>
    </source>
</evidence>